<dbReference type="InterPro" id="IPR036770">
    <property type="entry name" value="Ankyrin_rpt-contain_sf"/>
</dbReference>
<evidence type="ECO:0000259" key="2">
    <source>
        <dbReference type="Pfam" id="PF24883"/>
    </source>
</evidence>
<accession>A0A1E1KFB8</accession>
<keyword evidence="4" id="KW-1185">Reference proteome</keyword>
<sequence length="1006" mass="113794">MLAGSNDPFDPGKQLDWFAGFLEGFKTFKYQQEFHDRAEGITIGLCDWFLDWEEIQSWMSEQMYSILWLTGSPGLGKTSLAVTFINSYDTILRRSGKENSHAGIYSFCVPQQNDTASTVICIAIHQLLQRIHGHEQTDLMKIAKKCGLYITPTAGVAIEERQRSARPEFLWDYFRKLVQLSNLKTVYLILDGLDECDPRNQEKLSALLAQGEPNLRVLIISRPLEHLIFGASMSKLVTQGILKVVDLHDKDSDINLAIAQFIDTELHRIAQARGYTDARRDLAISRLKKRASSLFLPVALVFKQLSASLSSQLEPILDETIDRLDALTEVYQTLLSRIPSQVLSKASTMLMYLLHSYQPLRVEELAYLCAKEYPAESSAQETVTYKALRADLRLLGPILRVRTVDDTVQFFHSSAKTFIVESSSSQSTLATWQSSIPARPSCHHELAMACLQTIYKARRSIQSDGPLPWDNNRHAKEFAFLSRHIFLSYAQRFWAIHVKQAYYYGSKINNFDFSSISREFFRLSQIFLTETKRFADGSAKLHFFFRFFLSVNRDTIGLSSNLMALRADRNTAELRIRGSIDPLLFYAHFGNAQLFADFRRRNQKQQSLVLSSKDVHYTIGTVLTFAVRSGDLDLLKGIMESYEVLDLESPLLCRILKVAVESGQQEMVQFIQEKRKTDIRELENALIEAVRQGNMETAKLLLDDSYWSPEVTDILGHNLLHSIASGSRIEDETMFIEIWKLLEDHGLDINARDKLGSTVLHHLSWNRTLGTVDLLRKMIDDDADPTIKNDLGELPLHFAAARLKFEAFEYLLSETERSSQLEADNHESSSMAIVQASGNGSISRFLSKGRSTPLHWVAHRNESGDVDHVVRIIKCLLSRGYQLTDATRSGRTALSLALTNVRSFSNLCLAATRMEGIDTFETAAVRYDFREGRCAIFCPACMIQFGIGNVRSHANLRGGNMAFVVYSATRFSPGYNCEHWGTLSSEVIRVETREANTLLALGTSMG</sequence>
<dbReference type="OrthoDB" id="21416at2759"/>
<reference evidence="4" key="1">
    <citation type="submission" date="2016-03" db="EMBL/GenBank/DDBJ databases">
        <authorList>
            <person name="Guldener U."/>
        </authorList>
    </citation>
    <scope>NUCLEOTIDE SEQUENCE [LARGE SCALE GENOMIC DNA]</scope>
    <source>
        <strain evidence="4">04CH-RAC-A.6.1</strain>
    </source>
</reference>
<dbReference type="SUPFAM" id="SSF48403">
    <property type="entry name" value="Ankyrin repeat"/>
    <property type="match status" value="1"/>
</dbReference>
<gene>
    <name evidence="3" type="ORF">RAG0_05962</name>
</gene>
<dbReference type="InterPro" id="IPR056884">
    <property type="entry name" value="NPHP3-like_N"/>
</dbReference>
<evidence type="ECO:0000256" key="1">
    <source>
        <dbReference type="ARBA" id="ARBA00022737"/>
    </source>
</evidence>
<dbReference type="EMBL" id="FJUX01000028">
    <property type="protein sequence ID" value="CZS96766.1"/>
    <property type="molecule type" value="Genomic_DNA"/>
</dbReference>
<keyword evidence="1" id="KW-0677">Repeat</keyword>
<dbReference type="SUPFAM" id="SSF52540">
    <property type="entry name" value="P-loop containing nucleoside triphosphate hydrolases"/>
    <property type="match status" value="1"/>
</dbReference>
<dbReference type="Pfam" id="PF24883">
    <property type="entry name" value="NPHP3_N"/>
    <property type="match status" value="1"/>
</dbReference>
<dbReference type="Gene3D" id="3.40.50.300">
    <property type="entry name" value="P-loop containing nucleotide triphosphate hydrolases"/>
    <property type="match status" value="1"/>
</dbReference>
<dbReference type="SMART" id="SM00248">
    <property type="entry name" value="ANK"/>
    <property type="match status" value="6"/>
</dbReference>
<dbReference type="PANTHER" id="PTHR10039:SF14">
    <property type="entry name" value="NACHT DOMAIN-CONTAINING PROTEIN"/>
    <property type="match status" value="1"/>
</dbReference>
<dbReference type="AlphaFoldDB" id="A0A1E1KFB8"/>
<evidence type="ECO:0000313" key="3">
    <source>
        <dbReference type="EMBL" id="CZS96766.1"/>
    </source>
</evidence>
<organism evidence="3 4">
    <name type="scientific">Rhynchosporium agropyri</name>
    <dbReference type="NCBI Taxonomy" id="914238"/>
    <lineage>
        <taxon>Eukaryota</taxon>
        <taxon>Fungi</taxon>
        <taxon>Dikarya</taxon>
        <taxon>Ascomycota</taxon>
        <taxon>Pezizomycotina</taxon>
        <taxon>Leotiomycetes</taxon>
        <taxon>Helotiales</taxon>
        <taxon>Ploettnerulaceae</taxon>
        <taxon>Rhynchosporium</taxon>
    </lineage>
</organism>
<name>A0A1E1KFB8_9HELO</name>
<dbReference type="Gene3D" id="1.25.40.20">
    <property type="entry name" value="Ankyrin repeat-containing domain"/>
    <property type="match status" value="1"/>
</dbReference>
<evidence type="ECO:0000313" key="4">
    <source>
        <dbReference type="Proteomes" id="UP000178912"/>
    </source>
</evidence>
<dbReference type="InterPro" id="IPR002110">
    <property type="entry name" value="Ankyrin_rpt"/>
</dbReference>
<dbReference type="PANTHER" id="PTHR10039">
    <property type="entry name" value="AMELOGENIN"/>
    <property type="match status" value="1"/>
</dbReference>
<feature type="domain" description="Nephrocystin 3-like N-terminal" evidence="2">
    <location>
        <begin position="44"/>
        <end position="222"/>
    </location>
</feature>
<protein>
    <recommendedName>
        <fullName evidence="2">Nephrocystin 3-like N-terminal domain-containing protein</fullName>
    </recommendedName>
</protein>
<proteinExistence type="predicted"/>
<dbReference type="Proteomes" id="UP000178912">
    <property type="component" value="Unassembled WGS sequence"/>
</dbReference>
<dbReference type="InterPro" id="IPR027417">
    <property type="entry name" value="P-loop_NTPase"/>
</dbReference>